<protein>
    <recommendedName>
        <fullName evidence="3">Apea-like HEPN domain-containing protein</fullName>
    </recommendedName>
</protein>
<organism evidence="1 2">
    <name type="scientific">Modestobacter versicolor</name>
    <dbReference type="NCBI Taxonomy" id="429133"/>
    <lineage>
        <taxon>Bacteria</taxon>
        <taxon>Bacillati</taxon>
        <taxon>Actinomycetota</taxon>
        <taxon>Actinomycetes</taxon>
        <taxon>Geodermatophilales</taxon>
        <taxon>Geodermatophilaceae</taxon>
        <taxon>Modestobacter</taxon>
    </lineage>
</organism>
<reference evidence="1 2" key="1">
    <citation type="submission" date="2018-06" db="EMBL/GenBank/DDBJ databases">
        <title>Draft genome sequence of Modestobacter versicolor CP153-2.</title>
        <authorList>
            <person name="Gundlapally S.R."/>
        </authorList>
    </citation>
    <scope>NUCLEOTIDE SEQUENCE [LARGE SCALE GENOMIC DNA]</scope>
    <source>
        <strain evidence="1 2">CP153-2</strain>
    </source>
</reference>
<accession>A0A323VAF8</accession>
<dbReference type="Proteomes" id="UP000247602">
    <property type="component" value="Unassembled WGS sequence"/>
</dbReference>
<dbReference type="AlphaFoldDB" id="A0A323VAF8"/>
<evidence type="ECO:0008006" key="3">
    <source>
        <dbReference type="Google" id="ProtNLM"/>
    </source>
</evidence>
<gene>
    <name evidence="1" type="ORF">DMO24_08620</name>
</gene>
<evidence type="ECO:0000313" key="1">
    <source>
        <dbReference type="EMBL" id="PZA21747.1"/>
    </source>
</evidence>
<name>A0A323VAF8_9ACTN</name>
<dbReference type="EMBL" id="QKNV01000068">
    <property type="protein sequence ID" value="PZA21747.1"/>
    <property type="molecule type" value="Genomic_DNA"/>
</dbReference>
<comment type="caution">
    <text evidence="1">The sequence shown here is derived from an EMBL/GenBank/DDBJ whole genome shotgun (WGS) entry which is preliminary data.</text>
</comment>
<proteinExistence type="predicted"/>
<sequence>MDALLSGRSAVPGGAMADRFALLERDPVKRLDRRAQYLDLYGVRSSVAHGGRSSRLSDQTFTQSYQQAVHWAARRMLELGSAFAPDTPNAVDTVFDQLRLGAAIWPSEQSPLGQVDPVLAPKADESITLGPCGSEL</sequence>
<keyword evidence="2" id="KW-1185">Reference proteome</keyword>
<evidence type="ECO:0000313" key="2">
    <source>
        <dbReference type="Proteomes" id="UP000247602"/>
    </source>
</evidence>